<gene>
    <name evidence="2" type="ORF">EV645_3948</name>
</gene>
<dbReference type="InterPro" id="IPR029068">
    <property type="entry name" value="Glyas_Bleomycin-R_OHBP_Dase"/>
</dbReference>
<dbReference type="Pfam" id="PF18029">
    <property type="entry name" value="Glyoxalase_6"/>
    <property type="match status" value="1"/>
</dbReference>
<dbReference type="AlphaFoldDB" id="A0A4Q7X1A3"/>
<dbReference type="Gene3D" id="3.10.180.10">
    <property type="entry name" value="2,3-Dihydroxybiphenyl 1,2-Dioxygenase, domain 1"/>
    <property type="match status" value="1"/>
</dbReference>
<dbReference type="CDD" id="cd06587">
    <property type="entry name" value="VOC"/>
    <property type="match status" value="1"/>
</dbReference>
<dbReference type="RefSeq" id="WP_130445299.1">
    <property type="nucleotide sequence ID" value="NZ_SHKR01000012.1"/>
</dbReference>
<dbReference type="Proteomes" id="UP000292027">
    <property type="component" value="Unassembled WGS sequence"/>
</dbReference>
<reference evidence="2 3" key="1">
    <citation type="journal article" date="2015" name="Stand. Genomic Sci.">
        <title>Genomic Encyclopedia of Bacterial and Archaeal Type Strains, Phase III: the genomes of soil and plant-associated and newly described type strains.</title>
        <authorList>
            <person name="Whitman W.B."/>
            <person name="Woyke T."/>
            <person name="Klenk H.P."/>
            <person name="Zhou Y."/>
            <person name="Lilburn T.G."/>
            <person name="Beck B.J."/>
            <person name="De Vos P."/>
            <person name="Vandamme P."/>
            <person name="Eisen J.A."/>
            <person name="Garrity G."/>
            <person name="Hugenholtz P."/>
            <person name="Kyrpides N.C."/>
        </authorList>
    </citation>
    <scope>NUCLEOTIDE SEQUENCE [LARGE SCALE GENOMIC DNA]</scope>
    <source>
        <strain evidence="2 3">VKM Ac-2540</strain>
    </source>
</reference>
<dbReference type="PROSITE" id="PS51819">
    <property type="entry name" value="VOC"/>
    <property type="match status" value="1"/>
</dbReference>
<dbReference type="PANTHER" id="PTHR35908">
    <property type="entry name" value="HYPOTHETICAL FUSION PROTEIN"/>
    <property type="match status" value="1"/>
</dbReference>
<dbReference type="EMBL" id="SHKR01000012">
    <property type="protein sequence ID" value="RZU16388.1"/>
    <property type="molecule type" value="Genomic_DNA"/>
</dbReference>
<feature type="domain" description="VOC" evidence="1">
    <location>
        <begin position="4"/>
        <end position="123"/>
    </location>
</feature>
<keyword evidence="3" id="KW-1185">Reference proteome</keyword>
<dbReference type="SUPFAM" id="SSF54593">
    <property type="entry name" value="Glyoxalase/Bleomycin resistance protein/Dihydroxybiphenyl dioxygenase"/>
    <property type="match status" value="1"/>
</dbReference>
<evidence type="ECO:0000313" key="2">
    <source>
        <dbReference type="EMBL" id="RZU16388.1"/>
    </source>
</evidence>
<dbReference type="GO" id="GO:0016829">
    <property type="term" value="F:lyase activity"/>
    <property type="evidence" value="ECO:0007669"/>
    <property type="project" value="UniProtKB-KW"/>
</dbReference>
<sequence length="125" mass="14062">MTAQLAATVLGTPDPPALADFYRELLGWVEMSREPGWVRLRHPEHERPGLSFQLESDHVPPVWPQHPGVQQMQAHLDVQVDDLDREVERAVSLGATVESHQPQPDGVRVIRDPHGHLVCLFLPGY</sequence>
<comment type="caution">
    <text evidence="2">The sequence shown here is derived from an EMBL/GenBank/DDBJ whole genome shotgun (WGS) entry which is preliminary data.</text>
</comment>
<protein>
    <submittedName>
        <fullName evidence="2">Catechol 2,3-dioxygenase-like lactoylglutathione lyase family enzyme</fullName>
    </submittedName>
</protein>
<organism evidence="2 3">
    <name type="scientific">Kribbella rubisoli</name>
    <dbReference type="NCBI Taxonomy" id="3075929"/>
    <lineage>
        <taxon>Bacteria</taxon>
        <taxon>Bacillati</taxon>
        <taxon>Actinomycetota</taxon>
        <taxon>Actinomycetes</taxon>
        <taxon>Propionibacteriales</taxon>
        <taxon>Kribbellaceae</taxon>
        <taxon>Kribbella</taxon>
    </lineage>
</organism>
<dbReference type="PANTHER" id="PTHR35908:SF1">
    <property type="entry name" value="CONSERVED PROTEIN"/>
    <property type="match status" value="1"/>
</dbReference>
<dbReference type="OrthoDB" id="1645442at2"/>
<evidence type="ECO:0000259" key="1">
    <source>
        <dbReference type="PROSITE" id="PS51819"/>
    </source>
</evidence>
<name>A0A4Q7X1A3_9ACTN</name>
<keyword evidence="2" id="KW-0456">Lyase</keyword>
<proteinExistence type="predicted"/>
<dbReference type="InterPro" id="IPR037523">
    <property type="entry name" value="VOC_core"/>
</dbReference>
<dbReference type="InterPro" id="IPR041581">
    <property type="entry name" value="Glyoxalase_6"/>
</dbReference>
<evidence type="ECO:0000313" key="3">
    <source>
        <dbReference type="Proteomes" id="UP000292027"/>
    </source>
</evidence>
<accession>A0A4Q7X1A3</accession>